<dbReference type="InterPro" id="IPR013517">
    <property type="entry name" value="FG-GAP"/>
</dbReference>
<dbReference type="OrthoDB" id="1488345at2"/>
<proteinExistence type="predicted"/>
<dbReference type="Pfam" id="PF07593">
    <property type="entry name" value="UnbV_ASPIC"/>
    <property type="match status" value="1"/>
</dbReference>
<name>A0A385T063_9BACT</name>
<dbReference type="AlphaFoldDB" id="A0A385T063"/>
<dbReference type="InterPro" id="IPR011519">
    <property type="entry name" value="UnbV_ASPIC"/>
</dbReference>
<reference evidence="5" key="1">
    <citation type="submission" date="2018-09" db="EMBL/GenBank/DDBJ databases">
        <title>Chryseolinea sp. KIS68-18 isolated from soil.</title>
        <authorList>
            <person name="Weon H.-Y."/>
            <person name="Kwon S.-W."/>
            <person name="Lee S.A."/>
        </authorList>
    </citation>
    <scope>NUCLEOTIDE SEQUENCE [LARGE SCALE GENOMIC DNA]</scope>
    <source>
        <strain evidence="5">KIS68-18</strain>
    </source>
</reference>
<evidence type="ECO:0000313" key="5">
    <source>
        <dbReference type="Proteomes" id="UP000266183"/>
    </source>
</evidence>
<dbReference type="Proteomes" id="UP000266183">
    <property type="component" value="Chromosome"/>
</dbReference>
<organism evidence="4 5">
    <name type="scientific">Chryseolinea soli</name>
    <dbReference type="NCBI Taxonomy" id="2321403"/>
    <lineage>
        <taxon>Bacteria</taxon>
        <taxon>Pseudomonadati</taxon>
        <taxon>Bacteroidota</taxon>
        <taxon>Cytophagia</taxon>
        <taxon>Cytophagales</taxon>
        <taxon>Fulvivirgaceae</taxon>
        <taxon>Chryseolinea</taxon>
    </lineage>
</organism>
<protein>
    <submittedName>
        <fullName evidence="4">RNA-binding protein</fullName>
    </submittedName>
</protein>
<evidence type="ECO:0000256" key="2">
    <source>
        <dbReference type="SAM" id="SignalP"/>
    </source>
</evidence>
<evidence type="ECO:0000259" key="3">
    <source>
        <dbReference type="Pfam" id="PF07593"/>
    </source>
</evidence>
<dbReference type="EMBL" id="CP032382">
    <property type="protein sequence ID" value="AYB35490.1"/>
    <property type="molecule type" value="Genomic_DNA"/>
</dbReference>
<dbReference type="Gene3D" id="2.130.10.130">
    <property type="entry name" value="Integrin alpha, N-terminal"/>
    <property type="match status" value="4"/>
</dbReference>
<keyword evidence="5" id="KW-1185">Reference proteome</keyword>
<sequence length="1096" mass="121854">MKWMVPVAVMGMISVHSVQAQQEPLFEWVPPARSGVTFKNTIKETARNNALTYENIYNGGGVAIGDINNDGLDDIYLIANAGSNKLYLNVDNFKFKDITSSAGVACSTGWKTGVSMVDINADGLLDIYVCRSGKENIEDRRNHFFINQGNLTFVDKAKEMNLDDPSYSTQAAFFDYDKDGDLDVYLLATNVKVIRDLEFKDARTTVHPYAGDKLFRNDNGHFVDVTAKAGILSNALGFGLGIAVSDINKDGWPDLYISNDYIEPDYLYINNGDGTFADKLPEYLRHISHFSMGVDVSDINNDEWPDIYTLDMLPEDNYRQKLLYGPDNYEHYALSVKEGFYHQYMRNMLHLSNGNGTFSEIGQFSGISNTDWSWAPLFADYDNDGWKDLFVTNGYFRDYTQRDFLKYKGDYYFKKAIAGEKPDTLELATMMSSTPLHNYMFRNNGDLTFSDQSFAWGFERKTFSNGAAFGDLDNDGDLDLVVNNQNESAFLYKNVLRDKNPTASFLGIKLKGAKGNTFGIGSKVFVYAGNRSQYFEQSPVRGYQSSVATTLHVGLGNEKKIDSVRVEWPSGKVSLLKDIAVDQILSVEENDGVKHQVVAEKLNPVFAVSEPLVPYSHRQFPINDFKRQPLLSTMKSNCGPAIATADVNGDGLVDVFVSGSEVLPGKLFVQSKEGRFHESLSFPSSQNDARTEVDAIFFDADNDNDQDLYVVSGGYHDYAAKDPVFQDRIYFNDGQGNFTRRPDALPAIHTSKSCARAADFDLDGDVDLFLGGRVVPGRYPVAPPSYLLLNDGHGHFSKMDDAALPSLVNAGMITDAIWLDLNSDRFPDLIAVGEFMPVKVFLNKEGKKFEEDAGAFVDGPQMGLWSKLAAGDFDHDGDVDLIAGNHGLNSQFRASDSEMLELTYADFDKNGSIDPILTNFIQHQSYPVAGRDELLDQVYSLRKKFTSYASYAPAKLGMLFSETEIGQASVLRANELRTVLLENVNGKFVKHALPPQAQFAPIGAIEVLDYNDDGKLDVLLAGNESAMRIRLGAIDANYGQLFQGDGQNHFNYIPQRLAGLSLTGDVKSLKWITVNGQKYLLAGINNKEIVTYKKTN</sequence>
<dbReference type="KEGG" id="chk:D4L85_10615"/>
<dbReference type="PANTHER" id="PTHR16026:SF0">
    <property type="entry name" value="CARTILAGE ACIDIC PROTEIN 1"/>
    <property type="match status" value="1"/>
</dbReference>
<evidence type="ECO:0000313" key="4">
    <source>
        <dbReference type="EMBL" id="AYB35490.1"/>
    </source>
</evidence>
<feature type="chain" id="PRO_5017346739" evidence="2">
    <location>
        <begin position="21"/>
        <end position="1096"/>
    </location>
</feature>
<evidence type="ECO:0000256" key="1">
    <source>
        <dbReference type="ARBA" id="ARBA00022729"/>
    </source>
</evidence>
<dbReference type="InterPro" id="IPR027039">
    <property type="entry name" value="Crtac1"/>
</dbReference>
<dbReference type="PANTHER" id="PTHR16026">
    <property type="entry name" value="CARTILAGE ACIDIC PROTEIN 1"/>
    <property type="match status" value="1"/>
</dbReference>
<dbReference type="SUPFAM" id="SSF69318">
    <property type="entry name" value="Integrin alpha N-terminal domain"/>
    <property type="match status" value="3"/>
</dbReference>
<feature type="domain" description="ASPIC/UnbV" evidence="3">
    <location>
        <begin position="519"/>
        <end position="585"/>
    </location>
</feature>
<dbReference type="InterPro" id="IPR028994">
    <property type="entry name" value="Integrin_alpha_N"/>
</dbReference>
<accession>A0A385T063</accession>
<gene>
    <name evidence="4" type="ORF">D4L85_10615</name>
</gene>
<dbReference type="Pfam" id="PF13517">
    <property type="entry name" value="FG-GAP_3"/>
    <property type="match status" value="6"/>
</dbReference>
<keyword evidence="1 2" id="KW-0732">Signal</keyword>
<feature type="signal peptide" evidence="2">
    <location>
        <begin position="1"/>
        <end position="20"/>
    </location>
</feature>